<organism evidence="10 11">
    <name type="scientific">Phototrophicus methaneseepsis</name>
    <dbReference type="NCBI Taxonomy" id="2710758"/>
    <lineage>
        <taxon>Bacteria</taxon>
        <taxon>Bacillati</taxon>
        <taxon>Chloroflexota</taxon>
        <taxon>Candidatus Thermofontia</taxon>
        <taxon>Phototrophicales</taxon>
        <taxon>Phototrophicaceae</taxon>
        <taxon>Phototrophicus</taxon>
    </lineage>
</organism>
<evidence type="ECO:0000256" key="3">
    <source>
        <dbReference type="ARBA" id="ARBA00022448"/>
    </source>
</evidence>
<reference evidence="10 11" key="1">
    <citation type="submission" date="2020-02" db="EMBL/GenBank/DDBJ databases">
        <authorList>
            <person name="Zheng R.K."/>
            <person name="Sun C.M."/>
        </authorList>
    </citation>
    <scope>NUCLEOTIDE SEQUENCE [LARGE SCALE GENOMIC DNA]</scope>
    <source>
        <strain evidence="11">rifampicinis</strain>
    </source>
</reference>
<keyword evidence="8 9" id="KW-0472">Membrane</keyword>
<evidence type="ECO:0000256" key="9">
    <source>
        <dbReference type="RuleBase" id="RU365087"/>
    </source>
</evidence>
<evidence type="ECO:0000313" key="10">
    <source>
        <dbReference type="EMBL" id="QPC80902.1"/>
    </source>
</evidence>
<keyword evidence="4 9" id="KW-0812">Transmembrane</keyword>
<sequence length="75" mass="7863">MAAVTQLAMIIISVILIILIMLQVKGNALGSLLGGDAGGGIARTRRGLEKTIFRITVFLCIAFMGVSLFSVVAVQ</sequence>
<evidence type="ECO:0000256" key="5">
    <source>
        <dbReference type="ARBA" id="ARBA00022927"/>
    </source>
</evidence>
<evidence type="ECO:0000256" key="6">
    <source>
        <dbReference type="ARBA" id="ARBA00022989"/>
    </source>
</evidence>
<comment type="function">
    <text evidence="9">Involved in protein export. Participates in an early event of protein translocation.</text>
</comment>
<dbReference type="GO" id="GO:0005886">
    <property type="term" value="C:plasma membrane"/>
    <property type="evidence" value="ECO:0007669"/>
    <property type="project" value="UniProtKB-SubCell"/>
</dbReference>
<evidence type="ECO:0000313" key="11">
    <source>
        <dbReference type="Proteomes" id="UP000594468"/>
    </source>
</evidence>
<dbReference type="AlphaFoldDB" id="A0A7S8E5T9"/>
<dbReference type="KEGG" id="pmet:G4Y79_14415"/>
<dbReference type="GO" id="GO:0015450">
    <property type="term" value="F:protein-transporting ATPase activity"/>
    <property type="evidence" value="ECO:0007669"/>
    <property type="project" value="UniProtKB-UniRule"/>
</dbReference>
<keyword evidence="3 9" id="KW-0813">Transport</keyword>
<dbReference type="InterPro" id="IPR004692">
    <property type="entry name" value="SecG"/>
</dbReference>
<proteinExistence type="inferred from homology"/>
<comment type="similarity">
    <text evidence="2 9">Belongs to the SecG family.</text>
</comment>
<keyword evidence="6 9" id="KW-1133">Transmembrane helix</keyword>
<dbReference type="GO" id="GO:0009306">
    <property type="term" value="P:protein secretion"/>
    <property type="evidence" value="ECO:0007669"/>
    <property type="project" value="UniProtKB-UniRule"/>
</dbReference>
<evidence type="ECO:0000256" key="2">
    <source>
        <dbReference type="ARBA" id="ARBA00008445"/>
    </source>
</evidence>
<protein>
    <recommendedName>
        <fullName evidence="9">Protein-export membrane protein SecG</fullName>
    </recommendedName>
</protein>
<evidence type="ECO:0000256" key="7">
    <source>
        <dbReference type="ARBA" id="ARBA00023010"/>
    </source>
</evidence>
<evidence type="ECO:0000256" key="8">
    <source>
        <dbReference type="ARBA" id="ARBA00023136"/>
    </source>
</evidence>
<name>A0A7S8E5T9_9CHLR</name>
<feature type="transmembrane region" description="Helical" evidence="9">
    <location>
        <begin position="52"/>
        <end position="74"/>
    </location>
</feature>
<comment type="subcellular location">
    <subcellularLocation>
        <location evidence="9">Cell membrane</location>
        <topology evidence="9">Multi-pass membrane protein</topology>
    </subcellularLocation>
    <subcellularLocation>
        <location evidence="1">Membrane</location>
        <topology evidence="1">Multi-pass membrane protein</topology>
    </subcellularLocation>
</comment>
<dbReference type="EMBL" id="CP062983">
    <property type="protein sequence ID" value="QPC80902.1"/>
    <property type="molecule type" value="Genomic_DNA"/>
</dbReference>
<accession>A0A7S8E5T9</accession>
<keyword evidence="5 9" id="KW-0653">Protein transport</keyword>
<evidence type="ECO:0000256" key="1">
    <source>
        <dbReference type="ARBA" id="ARBA00004141"/>
    </source>
</evidence>
<dbReference type="Pfam" id="PF03840">
    <property type="entry name" value="SecG"/>
    <property type="match status" value="1"/>
</dbReference>
<feature type="transmembrane region" description="Helical" evidence="9">
    <location>
        <begin position="6"/>
        <end position="24"/>
    </location>
</feature>
<dbReference type="Proteomes" id="UP000594468">
    <property type="component" value="Chromosome"/>
</dbReference>
<dbReference type="NCBIfam" id="TIGR00810">
    <property type="entry name" value="secG"/>
    <property type="match status" value="1"/>
</dbReference>
<dbReference type="RefSeq" id="WP_195168977.1">
    <property type="nucleotide sequence ID" value="NZ_CP062983.1"/>
</dbReference>
<gene>
    <name evidence="10" type="primary">secG</name>
    <name evidence="10" type="ORF">G4Y79_14415</name>
</gene>
<keyword evidence="11" id="KW-1185">Reference proteome</keyword>
<keyword evidence="9" id="KW-1003">Cell membrane</keyword>
<keyword evidence="7 9" id="KW-0811">Translocation</keyword>
<evidence type="ECO:0000256" key="4">
    <source>
        <dbReference type="ARBA" id="ARBA00022692"/>
    </source>
</evidence>